<dbReference type="SUPFAM" id="SSF55136">
    <property type="entry name" value="Probable bacterial effector-binding domain"/>
    <property type="match status" value="1"/>
</dbReference>
<dbReference type="InterPro" id="IPR011256">
    <property type="entry name" value="Reg_factor_effector_dom_sf"/>
</dbReference>
<comment type="caution">
    <text evidence="1">The sequence shown here is derived from an EMBL/GenBank/DDBJ whole genome shotgun (WGS) entry which is preliminary data.</text>
</comment>
<dbReference type="EMBL" id="JADQCH020000002">
    <property type="protein sequence ID" value="MEY2344723.1"/>
    <property type="molecule type" value="Genomic_DNA"/>
</dbReference>
<accession>A0ABD5LTN9</accession>
<dbReference type="Gene3D" id="3.20.80.10">
    <property type="entry name" value="Regulatory factor, effector binding domain"/>
    <property type="match status" value="1"/>
</dbReference>
<organism evidence="1">
    <name type="scientific">Proteus mirabilis</name>
    <dbReference type="NCBI Taxonomy" id="584"/>
    <lineage>
        <taxon>Bacteria</taxon>
        <taxon>Pseudomonadati</taxon>
        <taxon>Pseudomonadota</taxon>
        <taxon>Gammaproteobacteria</taxon>
        <taxon>Enterobacterales</taxon>
        <taxon>Morganellaceae</taxon>
        <taxon>Proteus</taxon>
    </lineage>
</organism>
<protein>
    <submittedName>
        <fullName evidence="1">Uncharacterized protein</fullName>
    </submittedName>
</protein>
<gene>
    <name evidence="1" type="ORF">I3679_014275</name>
</gene>
<evidence type="ECO:0000313" key="1">
    <source>
        <dbReference type="EMBL" id="MEY2344723.1"/>
    </source>
</evidence>
<proteinExistence type="predicted"/>
<name>A0ABD5LTN9_PROMI</name>
<dbReference type="AlphaFoldDB" id="A0ABD5LTN9"/>
<sequence length="99" mass="11895">MCVSYNYFLSSKVKNKITVKYNIKYIHDYNFSFNKEGLKYYLFSFLGSWEDYMILSNIIYMRELPLLQAKRRDGYDIEIFNSGKLDKNICSLNYLIPII</sequence>
<reference evidence="1" key="1">
    <citation type="submission" date="2021-05" db="EMBL/GenBank/DDBJ databases">
        <title>First report of NDM-5 and VEB-6 producing Proteus mirabilis isolated from blood of a sepsis patient in Kolkata, India.</title>
        <authorList>
            <person name="Halder G."/>
            <person name="Chaudhuri B."/>
            <person name="Dutta S."/>
        </authorList>
    </citation>
    <scope>NUCLEOTIDE SEQUENCE [LARGE SCALE GENOMIC DNA]</scope>
    <source>
        <strain evidence="1">7049</strain>
    </source>
</reference>